<feature type="region of interest" description="Disordered" evidence="1">
    <location>
        <begin position="135"/>
        <end position="227"/>
    </location>
</feature>
<reference evidence="2" key="2">
    <citation type="submission" date="2022-06" db="UniProtKB">
        <authorList>
            <consortium name="EnsemblMetazoa"/>
        </authorList>
    </citation>
    <scope>IDENTIFICATION</scope>
    <source>
        <strain evidence="2">DF5081</strain>
    </source>
</reference>
<name>A0A8R1IX96_CAEJA</name>
<feature type="compositionally biased region" description="Polar residues" evidence="1">
    <location>
        <begin position="193"/>
        <end position="209"/>
    </location>
</feature>
<evidence type="ECO:0000313" key="2">
    <source>
        <dbReference type="EnsemblMetazoa" id="CJA40180.1"/>
    </source>
</evidence>
<feature type="compositionally biased region" description="Low complexity" evidence="1">
    <location>
        <begin position="240"/>
        <end position="254"/>
    </location>
</feature>
<dbReference type="AlphaFoldDB" id="A0A8R1IX96"/>
<organism evidence="2 3">
    <name type="scientific">Caenorhabditis japonica</name>
    <dbReference type="NCBI Taxonomy" id="281687"/>
    <lineage>
        <taxon>Eukaryota</taxon>
        <taxon>Metazoa</taxon>
        <taxon>Ecdysozoa</taxon>
        <taxon>Nematoda</taxon>
        <taxon>Chromadorea</taxon>
        <taxon>Rhabditida</taxon>
        <taxon>Rhabditina</taxon>
        <taxon>Rhabditomorpha</taxon>
        <taxon>Rhabditoidea</taxon>
        <taxon>Rhabditidae</taxon>
        <taxon>Peloderinae</taxon>
        <taxon>Caenorhabditis</taxon>
    </lineage>
</organism>
<dbReference type="EnsemblMetazoa" id="CJA40180.1">
    <property type="protein sequence ID" value="CJA40180.1"/>
    <property type="gene ID" value="WBGene00216028"/>
</dbReference>
<evidence type="ECO:0000313" key="3">
    <source>
        <dbReference type="Proteomes" id="UP000005237"/>
    </source>
</evidence>
<reference evidence="3" key="1">
    <citation type="submission" date="2010-08" db="EMBL/GenBank/DDBJ databases">
        <authorList>
            <consortium name="Caenorhabditis japonica Sequencing Consortium"/>
            <person name="Wilson R.K."/>
        </authorList>
    </citation>
    <scope>NUCLEOTIDE SEQUENCE [LARGE SCALE GENOMIC DNA]</scope>
    <source>
        <strain evidence="3">DF5081</strain>
    </source>
</reference>
<feature type="region of interest" description="Disordered" evidence="1">
    <location>
        <begin position="240"/>
        <end position="287"/>
    </location>
</feature>
<evidence type="ECO:0000256" key="1">
    <source>
        <dbReference type="SAM" id="MobiDB-lite"/>
    </source>
</evidence>
<keyword evidence="3" id="KW-1185">Reference proteome</keyword>
<dbReference type="Proteomes" id="UP000005237">
    <property type="component" value="Unassembled WGS sequence"/>
</dbReference>
<proteinExistence type="predicted"/>
<protein>
    <submittedName>
        <fullName evidence="2">Uncharacterized protein</fullName>
    </submittedName>
</protein>
<sequence length="371" mass="41726">MILHRYKKSLRLEPTEKPKRTYEVIKPVINDDFDKQMEEIRKQMKTGSNELQSKMKMLSKGILTTQEEAKLKEIEEKRRVTTEKATGAFGKAEEEKARWKANRDAEAALEYAKIEAEKHLKKKRILIDKPSGETVLNQEKAAEPKRTVRRWKPPPPDPNAVIPSFSCGPKEAAKPKVAAAAAPQNASESASSKPSTPTSRRKVTSSPTVTRKMMAASPTTVPGAAVLPKSDGAAATRIRNNAATATVPDATPTAEKTPSKRYSSRRKTQEIVNESAVKPKTKRRKLKPRKRRFIREDHDADSLLGFQKNATFEQLERFFEQSARQLRTLQTCAKVKRMAPSKVFISDLTDIDKIYKSSEIRDIIASVNLVY</sequence>
<feature type="compositionally biased region" description="Low complexity" evidence="1">
    <location>
        <begin position="175"/>
        <end position="192"/>
    </location>
</feature>
<accession>A0A8R1IX96</accession>